<gene>
    <name evidence="1" type="ORF">H9757_10625</name>
</gene>
<dbReference type="SFLD" id="SFLDS00003">
    <property type="entry name" value="Haloacid_Dehalogenase"/>
    <property type="match status" value="1"/>
</dbReference>
<comment type="caution">
    <text evidence="1">The sequence shown here is derived from an EMBL/GenBank/DDBJ whole genome shotgun (WGS) entry which is preliminary data.</text>
</comment>
<dbReference type="Gene3D" id="1.10.150.240">
    <property type="entry name" value="Putative phosphatase, domain 2"/>
    <property type="match status" value="1"/>
</dbReference>
<reference evidence="1" key="1">
    <citation type="journal article" date="2021" name="PeerJ">
        <title>Extensive microbial diversity within the chicken gut microbiome revealed by metagenomics and culture.</title>
        <authorList>
            <person name="Gilroy R."/>
            <person name="Ravi A."/>
            <person name="Getino M."/>
            <person name="Pursley I."/>
            <person name="Horton D.L."/>
            <person name="Alikhan N.F."/>
            <person name="Baker D."/>
            <person name="Gharbi K."/>
            <person name="Hall N."/>
            <person name="Watson M."/>
            <person name="Adriaenssens E.M."/>
            <person name="Foster-Nyarko E."/>
            <person name="Jarju S."/>
            <person name="Secka A."/>
            <person name="Antonio M."/>
            <person name="Oren A."/>
            <person name="Chaudhuri R.R."/>
            <person name="La Ragione R."/>
            <person name="Hildebrand F."/>
            <person name="Pallen M.J."/>
        </authorList>
    </citation>
    <scope>NUCLEOTIDE SEQUENCE</scope>
    <source>
        <strain evidence="1">ChiGjej1B1-1692</strain>
    </source>
</reference>
<dbReference type="CDD" id="cd02603">
    <property type="entry name" value="HAD_sEH-N_like"/>
    <property type="match status" value="1"/>
</dbReference>
<dbReference type="SFLD" id="SFLDG01129">
    <property type="entry name" value="C1.5:_HAD__Beta-PGM__Phosphata"/>
    <property type="match status" value="1"/>
</dbReference>
<name>A0A9D2SZD7_9FIRM</name>
<dbReference type="SUPFAM" id="SSF56784">
    <property type="entry name" value="HAD-like"/>
    <property type="match status" value="1"/>
</dbReference>
<sequence length="196" mass="22732">MKYKNIVFDFGNVIGKFDGRYILSQFCSSEQDLELLFDVIFSGWDDLDKGTVDYDENIENVVRRVPTHLEDTVRAFFRGWPEHILPIRETADFIRELKDQNVPIYLLSNAPTYFAEWAERIDTLRLFDGIVFSAPLKMAKPEPEIYQHLFQAYDLKPQECFFIDDLERNIKAAKAVGMDGIIFTGDIDAVKQTIGF</sequence>
<dbReference type="NCBIfam" id="TIGR01509">
    <property type="entry name" value="HAD-SF-IA-v3"/>
    <property type="match status" value="1"/>
</dbReference>
<dbReference type="Proteomes" id="UP000823894">
    <property type="component" value="Unassembled WGS sequence"/>
</dbReference>
<dbReference type="Gene3D" id="3.40.50.1000">
    <property type="entry name" value="HAD superfamily/HAD-like"/>
    <property type="match status" value="1"/>
</dbReference>
<evidence type="ECO:0000313" key="2">
    <source>
        <dbReference type="Proteomes" id="UP000823894"/>
    </source>
</evidence>
<dbReference type="Pfam" id="PF00702">
    <property type="entry name" value="Hydrolase"/>
    <property type="match status" value="1"/>
</dbReference>
<accession>A0A9D2SZD7</accession>
<reference evidence="1" key="2">
    <citation type="submission" date="2021-04" db="EMBL/GenBank/DDBJ databases">
        <authorList>
            <person name="Gilroy R."/>
        </authorList>
    </citation>
    <scope>NUCLEOTIDE SEQUENCE</scope>
    <source>
        <strain evidence="1">ChiGjej1B1-1692</strain>
    </source>
</reference>
<organism evidence="1 2">
    <name type="scientific">Candidatus Mediterraneibacter faecigallinarum</name>
    <dbReference type="NCBI Taxonomy" id="2838669"/>
    <lineage>
        <taxon>Bacteria</taxon>
        <taxon>Bacillati</taxon>
        <taxon>Bacillota</taxon>
        <taxon>Clostridia</taxon>
        <taxon>Lachnospirales</taxon>
        <taxon>Lachnospiraceae</taxon>
        <taxon>Mediterraneibacter</taxon>
    </lineage>
</organism>
<dbReference type="EMBL" id="DWWK01000173">
    <property type="protein sequence ID" value="HJC39495.1"/>
    <property type="molecule type" value="Genomic_DNA"/>
</dbReference>
<proteinExistence type="predicted"/>
<protein>
    <submittedName>
        <fullName evidence="1">HAD family phosphatase</fullName>
    </submittedName>
</protein>
<dbReference type="NCBIfam" id="TIGR01549">
    <property type="entry name" value="HAD-SF-IA-v1"/>
    <property type="match status" value="1"/>
</dbReference>
<dbReference type="InterPro" id="IPR006439">
    <property type="entry name" value="HAD-SF_hydro_IA"/>
</dbReference>
<dbReference type="InterPro" id="IPR036412">
    <property type="entry name" value="HAD-like_sf"/>
</dbReference>
<dbReference type="PANTHER" id="PTHR43611">
    <property type="entry name" value="ALPHA-D-GLUCOSE 1-PHOSPHATE PHOSPHATASE"/>
    <property type="match status" value="1"/>
</dbReference>
<evidence type="ECO:0000313" key="1">
    <source>
        <dbReference type="EMBL" id="HJC39495.1"/>
    </source>
</evidence>
<dbReference type="PANTHER" id="PTHR43611:SF3">
    <property type="entry name" value="FLAVIN MONONUCLEOTIDE HYDROLASE 1, CHLOROPLATIC"/>
    <property type="match status" value="1"/>
</dbReference>
<dbReference type="InterPro" id="IPR023214">
    <property type="entry name" value="HAD_sf"/>
</dbReference>
<dbReference type="AlphaFoldDB" id="A0A9D2SZD7"/>
<dbReference type="InterPro" id="IPR023198">
    <property type="entry name" value="PGP-like_dom2"/>
</dbReference>